<evidence type="ECO:0000313" key="13">
    <source>
        <dbReference type="Proteomes" id="UP000231279"/>
    </source>
</evidence>
<feature type="binding site" evidence="9">
    <location>
        <position position="109"/>
    </location>
    <ligand>
        <name>UDP-alpha-D-glucose</name>
        <dbReference type="ChEBI" id="CHEBI:58885"/>
    </ligand>
</feature>
<name>A0A2G9I4E0_9LAMI</name>
<keyword evidence="6 11" id="KW-0472">Membrane</keyword>
<dbReference type="Pfam" id="PF03552">
    <property type="entry name" value="Cellulose_synt"/>
    <property type="match status" value="1"/>
</dbReference>
<dbReference type="GO" id="GO:0016760">
    <property type="term" value="F:cellulose synthase (UDP-forming) activity"/>
    <property type="evidence" value="ECO:0007669"/>
    <property type="project" value="UniProtKB-EC"/>
</dbReference>
<dbReference type="OrthoDB" id="72851at2759"/>
<evidence type="ECO:0000256" key="1">
    <source>
        <dbReference type="ARBA" id="ARBA00004127"/>
    </source>
</evidence>
<keyword evidence="2 12" id="KW-0328">Glycosyltransferase</keyword>
<dbReference type="EMBL" id="NKXS01000385">
    <property type="protein sequence ID" value="PIN24628.1"/>
    <property type="molecule type" value="Genomic_DNA"/>
</dbReference>
<dbReference type="InterPro" id="IPR005150">
    <property type="entry name" value="Cellulose_synth"/>
</dbReference>
<feature type="transmembrane region" description="Helical" evidence="11">
    <location>
        <begin position="20"/>
        <end position="39"/>
    </location>
</feature>
<dbReference type="Proteomes" id="UP000231279">
    <property type="component" value="Unassembled WGS sequence"/>
</dbReference>
<feature type="active site" evidence="8">
    <location>
        <position position="138"/>
    </location>
</feature>
<keyword evidence="7" id="KW-0961">Cell wall biogenesis/degradation</keyword>
<protein>
    <submittedName>
        <fullName evidence="12">Cellulose synthase (UDP-forming)</fullName>
        <ecNumber evidence="12">2.4.1.12</ecNumber>
    </submittedName>
</protein>
<reference evidence="13" key="1">
    <citation type="journal article" date="2018" name="Gigascience">
        <title>Genome assembly of the Pink Ipe (Handroanthus impetiginosus, Bignoniaceae), a highly valued, ecologically keystone Neotropical timber forest tree.</title>
        <authorList>
            <person name="Silva-Junior O.B."/>
            <person name="Grattapaglia D."/>
            <person name="Novaes E."/>
            <person name="Collevatti R.G."/>
        </authorList>
    </citation>
    <scope>NUCLEOTIDE SEQUENCE [LARGE SCALE GENOMIC DNA]</scope>
    <source>
        <strain evidence="13">cv. UFG-1</strain>
    </source>
</reference>
<dbReference type="FunFam" id="3.90.550.10:FF:000194">
    <property type="entry name" value="Cellulose synthase-like protein G2 isoform A"/>
    <property type="match status" value="1"/>
</dbReference>
<evidence type="ECO:0000256" key="6">
    <source>
        <dbReference type="ARBA" id="ARBA00023136"/>
    </source>
</evidence>
<feature type="transmembrane region" description="Helical" evidence="11">
    <location>
        <begin position="675"/>
        <end position="693"/>
    </location>
</feature>
<dbReference type="InterPro" id="IPR029044">
    <property type="entry name" value="Nucleotide-diphossugar_trans"/>
</dbReference>
<dbReference type="GO" id="GO:0071555">
    <property type="term" value="P:cell wall organization"/>
    <property type="evidence" value="ECO:0007669"/>
    <property type="project" value="UniProtKB-KW"/>
</dbReference>
<dbReference type="AlphaFoldDB" id="A0A2G9I4E0"/>
<evidence type="ECO:0000256" key="5">
    <source>
        <dbReference type="ARBA" id="ARBA00022989"/>
    </source>
</evidence>
<dbReference type="Gene3D" id="3.90.550.10">
    <property type="entry name" value="Spore Coat Polysaccharide Biosynthesis Protein SpsA, Chain A"/>
    <property type="match status" value="2"/>
</dbReference>
<keyword evidence="3 12" id="KW-0808">Transferase</keyword>
<sequence length="729" mass="83464">MDGPLNVCRVSTKNLIINRVHMLLNGIAILALFYYRFTTLFRIIETRETPLVPYLIVIFCEIILTLLWIQRRAPRWRPVRRTVYPERLPEDEKLPPVDVFVCTADPSKEPSLGVMNTVISAMSLDYPPDKLAVYLSDDGGSYVTLHAVREAWKFARWWVPFCRKYELQNRCPKAYFSAKESANEKFIGSSEFAADKKIIEKKYEEFQEALERNSVNASRSVSRDHPPTVEVMTDEIRDPDLKEMPLLVYVAREKRPGHPHHFKGGALNVLLRVSAVLSNAPYFLVLDCDMYCNDPTSARQAMCFYLDPKIAPQIAWVQYPQKFHNIGEHDIYDGRIHPVWREGLGLDGLRGPTIYGCNFFMTREAIYATDRKKKDVDINQLKKSFGSSNEFIKSIYINYKTQLPEDRKPSDTLKKELQLLASCTYDNDTEWGEEVGYKYFTVVEDSITALELHCRGWISVYIDPDRPCFMGASPTNLNDMLVQQTRWSFGLMQIGLSKYSPYIYGAFRLSILQTMYYGVLVFDSLYVVPFYGLAIIPPICLLRGIPLYPKVSDPFFIPLAFIFISSQLKHVQEVLSYGDNFMHAVYELRVWMMKCGSCYLLAILNAFLDRFGLGEANFSITSKVVDDEQAKRHEQGIYDFRASPVLLTPLCTAYIINLFSCFIGVARVLQKGDEFLIQAVIPFFGVLLNYPFLEGMFLRKDSGSISPSVTLLAVALAAIILCCGYLLIY</sequence>
<evidence type="ECO:0000256" key="11">
    <source>
        <dbReference type="SAM" id="Phobius"/>
    </source>
</evidence>
<evidence type="ECO:0000256" key="4">
    <source>
        <dbReference type="ARBA" id="ARBA00022692"/>
    </source>
</evidence>
<proteinExistence type="predicted"/>
<comment type="caution">
    <text evidence="12">The sequence shown here is derived from an EMBL/GenBank/DDBJ whole genome shotgun (WGS) entry which is preliminary data.</text>
</comment>
<keyword evidence="5 11" id="KW-1133">Transmembrane helix</keyword>
<evidence type="ECO:0000256" key="8">
    <source>
        <dbReference type="PIRSR" id="PIRSR605150-1"/>
    </source>
</evidence>
<feature type="binding site" evidence="9">
    <location>
        <position position="108"/>
    </location>
    <ligand>
        <name>UDP-alpha-D-glucose</name>
        <dbReference type="ChEBI" id="CHEBI:58885"/>
    </ligand>
</feature>
<feature type="transmembrane region" description="Helical" evidence="11">
    <location>
        <begin position="525"/>
        <end position="542"/>
    </location>
</feature>
<dbReference type="PANTHER" id="PTHR13301">
    <property type="entry name" value="X-BOX TRANSCRIPTION FACTOR-RELATED"/>
    <property type="match status" value="1"/>
</dbReference>
<feature type="binding site" evidence="10">
    <location>
        <position position="287"/>
    </location>
    <ligand>
        <name>Mn(2+)</name>
        <dbReference type="ChEBI" id="CHEBI:29035"/>
    </ligand>
</feature>
<evidence type="ECO:0000313" key="12">
    <source>
        <dbReference type="EMBL" id="PIN24628.1"/>
    </source>
</evidence>
<dbReference type="STRING" id="429701.A0A2G9I4E0"/>
<dbReference type="GO" id="GO:0012505">
    <property type="term" value="C:endomembrane system"/>
    <property type="evidence" value="ECO:0007669"/>
    <property type="project" value="UniProtKB-SubCell"/>
</dbReference>
<feature type="transmembrane region" description="Helical" evidence="11">
    <location>
        <begin position="645"/>
        <end position="669"/>
    </location>
</feature>
<evidence type="ECO:0000256" key="9">
    <source>
        <dbReference type="PIRSR" id="PIRSR605150-2"/>
    </source>
</evidence>
<feature type="transmembrane region" description="Helical" evidence="11">
    <location>
        <begin position="51"/>
        <end position="69"/>
    </location>
</feature>
<evidence type="ECO:0000256" key="10">
    <source>
        <dbReference type="PIRSR" id="PIRSR605150-3"/>
    </source>
</evidence>
<feature type="active site" evidence="8">
    <location>
        <position position="445"/>
    </location>
</feature>
<dbReference type="SUPFAM" id="SSF53448">
    <property type="entry name" value="Nucleotide-diphospho-sugar transferases"/>
    <property type="match status" value="1"/>
</dbReference>
<feature type="binding site" evidence="9">
    <location>
        <position position="138"/>
    </location>
    <ligand>
        <name>UDP-alpha-D-glucose</name>
        <dbReference type="ChEBI" id="CHEBI:58885"/>
    </ligand>
</feature>
<dbReference type="GO" id="GO:0016020">
    <property type="term" value="C:membrane"/>
    <property type="evidence" value="ECO:0007669"/>
    <property type="project" value="InterPro"/>
</dbReference>
<evidence type="ECO:0000256" key="3">
    <source>
        <dbReference type="ARBA" id="ARBA00022679"/>
    </source>
</evidence>
<feature type="transmembrane region" description="Helical" evidence="11">
    <location>
        <begin position="705"/>
        <end position="728"/>
    </location>
</feature>
<evidence type="ECO:0000256" key="2">
    <source>
        <dbReference type="ARBA" id="ARBA00022676"/>
    </source>
</evidence>
<dbReference type="GO" id="GO:0030244">
    <property type="term" value="P:cellulose biosynthetic process"/>
    <property type="evidence" value="ECO:0007669"/>
    <property type="project" value="InterPro"/>
</dbReference>
<keyword evidence="4 11" id="KW-0812">Transmembrane</keyword>
<keyword evidence="13" id="KW-1185">Reference proteome</keyword>
<feature type="binding site" evidence="10">
    <location>
        <position position="263"/>
    </location>
    <ligand>
        <name>Mn(2+)</name>
        <dbReference type="ChEBI" id="CHEBI:29035"/>
    </ligand>
</feature>
<gene>
    <name evidence="12" type="ORF">CDL12_02640</name>
</gene>
<organism evidence="12 13">
    <name type="scientific">Handroanthus impetiginosus</name>
    <dbReference type="NCBI Taxonomy" id="429701"/>
    <lineage>
        <taxon>Eukaryota</taxon>
        <taxon>Viridiplantae</taxon>
        <taxon>Streptophyta</taxon>
        <taxon>Embryophyta</taxon>
        <taxon>Tracheophyta</taxon>
        <taxon>Spermatophyta</taxon>
        <taxon>Magnoliopsida</taxon>
        <taxon>eudicotyledons</taxon>
        <taxon>Gunneridae</taxon>
        <taxon>Pentapetalae</taxon>
        <taxon>asterids</taxon>
        <taxon>lamiids</taxon>
        <taxon>Lamiales</taxon>
        <taxon>Bignoniaceae</taxon>
        <taxon>Crescentiina</taxon>
        <taxon>Tabebuia alliance</taxon>
        <taxon>Handroanthus</taxon>
    </lineage>
</organism>
<accession>A0A2G9I4E0</accession>
<comment type="subcellular location">
    <subcellularLocation>
        <location evidence="1">Endomembrane system</location>
        <topology evidence="1">Multi-pass membrane protein</topology>
    </subcellularLocation>
</comment>
<dbReference type="EC" id="2.4.1.12" evidence="12"/>
<evidence type="ECO:0000256" key="7">
    <source>
        <dbReference type="ARBA" id="ARBA00023316"/>
    </source>
</evidence>